<evidence type="ECO:0000313" key="2">
    <source>
        <dbReference type="Proteomes" id="UP000238479"/>
    </source>
</evidence>
<protein>
    <submittedName>
        <fullName evidence="1">Uncharacterized protein</fullName>
    </submittedName>
</protein>
<organism evidence="1 2">
    <name type="scientific">Rosa chinensis</name>
    <name type="common">China rose</name>
    <dbReference type="NCBI Taxonomy" id="74649"/>
    <lineage>
        <taxon>Eukaryota</taxon>
        <taxon>Viridiplantae</taxon>
        <taxon>Streptophyta</taxon>
        <taxon>Embryophyta</taxon>
        <taxon>Tracheophyta</taxon>
        <taxon>Spermatophyta</taxon>
        <taxon>Magnoliopsida</taxon>
        <taxon>eudicotyledons</taxon>
        <taxon>Gunneridae</taxon>
        <taxon>Pentapetalae</taxon>
        <taxon>rosids</taxon>
        <taxon>fabids</taxon>
        <taxon>Rosales</taxon>
        <taxon>Rosaceae</taxon>
        <taxon>Rosoideae</taxon>
        <taxon>Rosoideae incertae sedis</taxon>
        <taxon>Rosa</taxon>
    </lineage>
</organism>
<reference evidence="1 2" key="1">
    <citation type="journal article" date="2018" name="Nat. Genet.">
        <title>The Rosa genome provides new insights in the design of modern roses.</title>
        <authorList>
            <person name="Bendahmane M."/>
        </authorList>
    </citation>
    <scope>NUCLEOTIDE SEQUENCE [LARGE SCALE GENOMIC DNA]</scope>
    <source>
        <strain evidence="2">cv. Old Blush</strain>
    </source>
</reference>
<proteinExistence type="predicted"/>
<comment type="caution">
    <text evidence="1">The sequence shown here is derived from an EMBL/GenBank/DDBJ whole genome shotgun (WGS) entry which is preliminary data.</text>
</comment>
<name>A0A2P6P8J6_ROSCH</name>
<dbReference type="EMBL" id="PDCK01000045">
    <property type="protein sequence ID" value="PRQ18258.1"/>
    <property type="molecule type" value="Genomic_DNA"/>
</dbReference>
<dbReference type="Gramene" id="PRQ18258">
    <property type="protein sequence ID" value="PRQ18258"/>
    <property type="gene ID" value="RchiOBHm_Chr7g0204011"/>
</dbReference>
<gene>
    <name evidence="1" type="ORF">RchiOBHm_Chr7g0204011</name>
</gene>
<dbReference type="AlphaFoldDB" id="A0A2P6P8J6"/>
<keyword evidence="2" id="KW-1185">Reference proteome</keyword>
<dbReference type="STRING" id="74649.A0A2P6P8J6"/>
<evidence type="ECO:0000313" key="1">
    <source>
        <dbReference type="EMBL" id="PRQ18258.1"/>
    </source>
</evidence>
<accession>A0A2P6P8J6</accession>
<dbReference type="Proteomes" id="UP000238479">
    <property type="component" value="Chromosome 7"/>
</dbReference>
<sequence>MKFLYSRERDLVEAGKLEAVLSLEKLSTAHSKERNQSSEFAGLKSGVDQLRKAFHDISNSLAVLFYNDLEFLKNLESGIDSYVSQLE</sequence>